<evidence type="ECO:0000313" key="2">
    <source>
        <dbReference type="EMBL" id="KAK9843499.1"/>
    </source>
</evidence>
<accession>A0AAW1SC44</accession>
<evidence type="ECO:0000313" key="3">
    <source>
        <dbReference type="Proteomes" id="UP001445335"/>
    </source>
</evidence>
<feature type="region of interest" description="Disordered" evidence="1">
    <location>
        <begin position="145"/>
        <end position="177"/>
    </location>
</feature>
<proteinExistence type="predicted"/>
<name>A0AAW1SC44_9CHLO</name>
<sequence>MIAIKERLRCGDRVNGVPWPVVPQSVQAASRQPPEIVEAELERLQRNLSKVRQNKSRGWESEAASLGEREGQLQAELAGDGLPRAAPALGGPSDPQMQRPLLDVEAELRRVQRNISHAREQRLSGWETAVAQLYKREQRLLDELARAAGSEPGGQQPPQPAPAPAAERAGWFGAMWR</sequence>
<evidence type="ECO:0000256" key="1">
    <source>
        <dbReference type="SAM" id="MobiDB-lite"/>
    </source>
</evidence>
<reference evidence="2 3" key="1">
    <citation type="journal article" date="2024" name="Nat. Commun.">
        <title>Phylogenomics reveals the evolutionary origins of lichenization in chlorophyte algae.</title>
        <authorList>
            <person name="Puginier C."/>
            <person name="Libourel C."/>
            <person name="Otte J."/>
            <person name="Skaloud P."/>
            <person name="Haon M."/>
            <person name="Grisel S."/>
            <person name="Petersen M."/>
            <person name="Berrin J.G."/>
            <person name="Delaux P.M."/>
            <person name="Dal Grande F."/>
            <person name="Keller J."/>
        </authorList>
    </citation>
    <scope>NUCLEOTIDE SEQUENCE [LARGE SCALE GENOMIC DNA]</scope>
    <source>
        <strain evidence="2 3">SAG 245.80</strain>
    </source>
</reference>
<protein>
    <submittedName>
        <fullName evidence="2">Uncharacterized protein</fullName>
    </submittedName>
</protein>
<dbReference type="Proteomes" id="UP001445335">
    <property type="component" value="Unassembled WGS sequence"/>
</dbReference>
<organism evidence="2 3">
    <name type="scientific">Elliptochloris bilobata</name>
    <dbReference type="NCBI Taxonomy" id="381761"/>
    <lineage>
        <taxon>Eukaryota</taxon>
        <taxon>Viridiplantae</taxon>
        <taxon>Chlorophyta</taxon>
        <taxon>core chlorophytes</taxon>
        <taxon>Trebouxiophyceae</taxon>
        <taxon>Trebouxiophyceae incertae sedis</taxon>
        <taxon>Elliptochloris clade</taxon>
        <taxon>Elliptochloris</taxon>
    </lineage>
</organism>
<keyword evidence="3" id="KW-1185">Reference proteome</keyword>
<feature type="region of interest" description="Disordered" evidence="1">
    <location>
        <begin position="50"/>
        <end position="98"/>
    </location>
</feature>
<dbReference type="AlphaFoldDB" id="A0AAW1SC44"/>
<comment type="caution">
    <text evidence="2">The sequence shown here is derived from an EMBL/GenBank/DDBJ whole genome shotgun (WGS) entry which is preliminary data.</text>
</comment>
<gene>
    <name evidence="2" type="ORF">WJX81_006022</name>
</gene>
<dbReference type="EMBL" id="JALJOU010000006">
    <property type="protein sequence ID" value="KAK9843499.1"/>
    <property type="molecule type" value="Genomic_DNA"/>
</dbReference>